<keyword evidence="1" id="KW-1133">Transmembrane helix</keyword>
<evidence type="ECO:0000256" key="1">
    <source>
        <dbReference type="SAM" id="Phobius"/>
    </source>
</evidence>
<reference evidence="2" key="1">
    <citation type="submission" date="2020-10" db="EMBL/GenBank/DDBJ databases">
        <authorList>
            <person name="Kadnikov V."/>
            <person name="Beletsky A.V."/>
            <person name="Mardanov A.V."/>
            <person name="Karnachuk O.V."/>
            <person name="Ravin N.V."/>
        </authorList>
    </citation>
    <scope>NUCLEOTIDE SEQUENCE</scope>
    <source>
        <strain evidence="2">Bu02</strain>
    </source>
</reference>
<sequence length="391" mass="44039">MTFKRIGEFLKGYVTVEVRGKNPERLINLCLSSGFPIWDIVRHDDKVYFSISLSKYREIRTLARKSRCIPRIRKRYGFPFFLGKVKKRPAFVLSSALILAVLFYLSGFIWVIQVKGNDKVPRDLILEVAAGEGLKVGSRKAYVSEKSVEEALTLKIPRLSWAYVHFQGTLAVIEVVEKVRPEMAGPGDVIARKDGVVDSVLVLSGIPLVKPGQTVKKGEILIAGESGGGRQGARGNVTARTWYEVRQEIPLYRLEAVRTGKTMEITVLRLFGREITFLGMKRLFDWYEMEEYPVKAIGEGSRGPLIEVLTRVFFEVKWRPIEFSVEEAIAIGEKRGRQVLERQLPSTAKVLGVTCDTEVHGSECVVVRVVASALEEIGELRPWPEEKNGGW</sequence>
<proteinExistence type="predicted"/>
<dbReference type="KEGG" id="fcz:IMF26_05440"/>
<protein>
    <submittedName>
        <fullName evidence="2">Sporulation protein YqfD</fullName>
    </submittedName>
</protein>
<keyword evidence="1" id="KW-0472">Membrane</keyword>
<keyword evidence="1" id="KW-0812">Transmembrane</keyword>
<dbReference type="AlphaFoldDB" id="A0AAT9LEN4"/>
<dbReference type="EMBL" id="CP062796">
    <property type="protein sequence ID" value="QUL99481.1"/>
    <property type="molecule type" value="Genomic_DNA"/>
</dbReference>
<gene>
    <name evidence="2" type="primary">yqfD</name>
    <name evidence="2" type="ORF">IMF26_05440</name>
</gene>
<dbReference type="InterPro" id="IPR010690">
    <property type="entry name" value="YqfD"/>
</dbReference>
<dbReference type="Pfam" id="PF06898">
    <property type="entry name" value="YqfD"/>
    <property type="match status" value="1"/>
</dbReference>
<feature type="transmembrane region" description="Helical" evidence="1">
    <location>
        <begin position="90"/>
        <end position="112"/>
    </location>
</feature>
<name>A0AAT9LEN4_9FIRM</name>
<organism evidence="2">
    <name type="scientific">Candidatus Fermentithermobacillus carboniphilus</name>
    <dbReference type="NCBI Taxonomy" id="3085328"/>
    <lineage>
        <taxon>Bacteria</taxon>
        <taxon>Bacillati</taxon>
        <taxon>Bacillota</taxon>
        <taxon>Candidatus Fermentithermobacillia</taxon>
        <taxon>Candidatus Fermentithermobacillales</taxon>
        <taxon>Candidatus Fermentithermobacillaceae</taxon>
        <taxon>Candidatus Fermentithermobacillus</taxon>
    </lineage>
</organism>
<dbReference type="NCBIfam" id="TIGR02876">
    <property type="entry name" value="spore_yqfD"/>
    <property type="match status" value="1"/>
</dbReference>
<accession>A0AAT9LEN4</accession>
<evidence type="ECO:0000313" key="2">
    <source>
        <dbReference type="EMBL" id="QUL99481.1"/>
    </source>
</evidence>
<reference evidence="2" key="2">
    <citation type="journal article" date="2023" name="Biology">
        <title>Prokaryotic Life Associated with Coal-Fire Gas Vents Revealed by Metagenomics.</title>
        <authorList>
            <person name="Kadnikov V.V."/>
            <person name="Mardanov A.V."/>
            <person name="Beletsky A.V."/>
            <person name="Karnachuk O.V."/>
            <person name="Ravin N.V."/>
        </authorList>
    </citation>
    <scope>NUCLEOTIDE SEQUENCE</scope>
    <source>
        <strain evidence="2">Bu02</strain>
    </source>
</reference>
<dbReference type="PIRSF" id="PIRSF029895">
    <property type="entry name" value="SpoIV"/>
    <property type="match status" value="1"/>
</dbReference>